<dbReference type="RefSeq" id="WP_076879361.1">
    <property type="nucleotide sequence ID" value="NZ_MLCN01000056.1"/>
</dbReference>
<feature type="DNA-binding region" description="H-T-H motif" evidence="4">
    <location>
        <begin position="27"/>
        <end position="46"/>
    </location>
</feature>
<evidence type="ECO:0000256" key="1">
    <source>
        <dbReference type="ARBA" id="ARBA00023015"/>
    </source>
</evidence>
<evidence type="ECO:0000256" key="2">
    <source>
        <dbReference type="ARBA" id="ARBA00023125"/>
    </source>
</evidence>
<dbReference type="PANTHER" id="PTHR47506">
    <property type="entry name" value="TRANSCRIPTIONAL REGULATORY PROTEIN"/>
    <property type="match status" value="1"/>
</dbReference>
<dbReference type="GO" id="GO:0003677">
    <property type="term" value="F:DNA binding"/>
    <property type="evidence" value="ECO:0007669"/>
    <property type="project" value="UniProtKB-UniRule"/>
</dbReference>
<reference evidence="6 7" key="1">
    <citation type="submission" date="2016-10" db="EMBL/GenBank/DDBJ databases">
        <title>Draft Genome sequence of Alkanindiges sp. strain H1.</title>
        <authorList>
            <person name="Subhash Y."/>
            <person name="Lee S."/>
        </authorList>
    </citation>
    <scope>NUCLEOTIDE SEQUENCE [LARGE SCALE GENOMIC DNA]</scope>
    <source>
        <strain evidence="6 7">H1</strain>
    </source>
</reference>
<feature type="domain" description="HTH tetR-type" evidence="5">
    <location>
        <begin position="4"/>
        <end position="64"/>
    </location>
</feature>
<dbReference type="PRINTS" id="PR00455">
    <property type="entry name" value="HTHTETR"/>
</dbReference>
<proteinExistence type="predicted"/>
<dbReference type="AlphaFoldDB" id="A0A1S8CS89"/>
<gene>
    <name evidence="6" type="ORF">BKE30_14790</name>
</gene>
<dbReference type="InterPro" id="IPR036271">
    <property type="entry name" value="Tet_transcr_reg_TetR-rel_C_sf"/>
</dbReference>
<dbReference type="SUPFAM" id="SSF46689">
    <property type="entry name" value="Homeodomain-like"/>
    <property type="match status" value="1"/>
</dbReference>
<evidence type="ECO:0000256" key="3">
    <source>
        <dbReference type="ARBA" id="ARBA00023163"/>
    </source>
</evidence>
<dbReference type="EMBL" id="MLCN01000056">
    <property type="protein sequence ID" value="ONG37319.1"/>
    <property type="molecule type" value="Genomic_DNA"/>
</dbReference>
<dbReference type="STRING" id="1907941.BKE30_14790"/>
<dbReference type="PANTHER" id="PTHR47506:SF3">
    <property type="entry name" value="HTH-TYPE TRANSCRIPTIONAL REGULATOR LMRA"/>
    <property type="match status" value="1"/>
</dbReference>
<evidence type="ECO:0000313" key="7">
    <source>
        <dbReference type="Proteomes" id="UP000192132"/>
    </source>
</evidence>
<dbReference type="InterPro" id="IPR001647">
    <property type="entry name" value="HTH_TetR"/>
</dbReference>
<dbReference type="OrthoDB" id="116240at2"/>
<accession>A0A1S8CS89</accession>
<comment type="caution">
    <text evidence="6">The sequence shown here is derived from an EMBL/GenBank/DDBJ whole genome shotgun (WGS) entry which is preliminary data.</text>
</comment>
<organism evidence="6 7">
    <name type="scientific">Alkanindiges hydrocarboniclasticus</name>
    <dbReference type="NCBI Taxonomy" id="1907941"/>
    <lineage>
        <taxon>Bacteria</taxon>
        <taxon>Pseudomonadati</taxon>
        <taxon>Pseudomonadota</taxon>
        <taxon>Gammaproteobacteria</taxon>
        <taxon>Moraxellales</taxon>
        <taxon>Moraxellaceae</taxon>
        <taxon>Alkanindiges</taxon>
    </lineage>
</organism>
<dbReference type="SUPFAM" id="SSF48498">
    <property type="entry name" value="Tetracyclin repressor-like, C-terminal domain"/>
    <property type="match status" value="1"/>
</dbReference>
<keyword evidence="1" id="KW-0805">Transcription regulation</keyword>
<evidence type="ECO:0000259" key="5">
    <source>
        <dbReference type="PROSITE" id="PS50977"/>
    </source>
</evidence>
<dbReference type="InterPro" id="IPR009057">
    <property type="entry name" value="Homeodomain-like_sf"/>
</dbReference>
<dbReference type="Gene3D" id="1.10.357.10">
    <property type="entry name" value="Tetracycline Repressor, domain 2"/>
    <property type="match status" value="1"/>
</dbReference>
<dbReference type="PROSITE" id="PS50977">
    <property type="entry name" value="HTH_TETR_2"/>
    <property type="match status" value="1"/>
</dbReference>
<keyword evidence="7" id="KW-1185">Reference proteome</keyword>
<keyword evidence="2 4" id="KW-0238">DNA-binding</keyword>
<dbReference type="Proteomes" id="UP000192132">
    <property type="component" value="Unassembled WGS sequence"/>
</dbReference>
<keyword evidence="3" id="KW-0804">Transcription</keyword>
<sequence length="190" mass="21967">MKSSSKKEIIYETATALFAQHGFHAIGIDRIISESNVAKMTLYKYFPSKEHLIESILIRRDEQLRTSIIQSMDEAITPLEKIKSIFQWYEKWFEQPNFYGCMFIKASEEFSQETPKIRQISQDHKQWLTDVVEELLIKIGVKHPASLANFIMVTLDGLTVNANIFAYAGGMKLDSSWSFVENLILQSKQH</sequence>
<protein>
    <recommendedName>
        <fullName evidence="5">HTH tetR-type domain-containing protein</fullName>
    </recommendedName>
</protein>
<evidence type="ECO:0000313" key="6">
    <source>
        <dbReference type="EMBL" id="ONG37319.1"/>
    </source>
</evidence>
<evidence type="ECO:0000256" key="4">
    <source>
        <dbReference type="PROSITE-ProRule" id="PRU00335"/>
    </source>
</evidence>
<dbReference type="Pfam" id="PF00440">
    <property type="entry name" value="TetR_N"/>
    <property type="match status" value="1"/>
</dbReference>
<name>A0A1S8CS89_9GAMM</name>